<organism evidence="10">
    <name type="scientific">Absidia glauca</name>
    <name type="common">Pin mould</name>
    <dbReference type="NCBI Taxonomy" id="4829"/>
    <lineage>
        <taxon>Eukaryota</taxon>
        <taxon>Fungi</taxon>
        <taxon>Fungi incertae sedis</taxon>
        <taxon>Mucoromycota</taxon>
        <taxon>Mucoromycotina</taxon>
        <taxon>Mucoromycetes</taxon>
        <taxon>Mucorales</taxon>
        <taxon>Cunninghamellaceae</taxon>
        <taxon>Absidia</taxon>
    </lineage>
</organism>
<feature type="region of interest" description="Disordered" evidence="5">
    <location>
        <begin position="943"/>
        <end position="966"/>
    </location>
</feature>
<dbReference type="InterPro" id="IPR001849">
    <property type="entry name" value="PH_domain"/>
</dbReference>
<dbReference type="InterPro" id="IPR011993">
    <property type="entry name" value="PH-like_dom_sf"/>
</dbReference>
<feature type="compositionally biased region" description="Low complexity" evidence="5">
    <location>
        <begin position="318"/>
        <end position="330"/>
    </location>
</feature>
<dbReference type="STRING" id="4829.A0A163MTZ3"/>
<dbReference type="InterPro" id="IPR013761">
    <property type="entry name" value="SAM/pointed_sf"/>
</dbReference>
<feature type="region of interest" description="Disordered" evidence="5">
    <location>
        <begin position="681"/>
        <end position="716"/>
    </location>
</feature>
<evidence type="ECO:0000256" key="3">
    <source>
        <dbReference type="ARBA" id="ARBA00022658"/>
    </source>
</evidence>
<dbReference type="Pfam" id="PF07647">
    <property type="entry name" value="SAM_2"/>
    <property type="match status" value="1"/>
</dbReference>
<feature type="region of interest" description="Disordered" evidence="5">
    <location>
        <begin position="728"/>
        <end position="802"/>
    </location>
</feature>
<dbReference type="GO" id="GO:0005829">
    <property type="term" value="C:cytosol"/>
    <property type="evidence" value="ECO:0007669"/>
    <property type="project" value="GOC"/>
</dbReference>
<evidence type="ECO:0000259" key="6">
    <source>
        <dbReference type="PROSITE" id="PS50002"/>
    </source>
</evidence>
<dbReference type="PANTHER" id="PTHR22902">
    <property type="entry name" value="SESQUIPEDALIAN"/>
    <property type="match status" value="1"/>
</dbReference>
<dbReference type="OrthoDB" id="73680at2759"/>
<dbReference type="Pfam" id="PF00018">
    <property type="entry name" value="SH3_1"/>
    <property type="match status" value="1"/>
</dbReference>
<feature type="domain" description="Calponin-homology (CH)" evidence="8">
    <location>
        <begin position="807"/>
        <end position="937"/>
    </location>
</feature>
<feature type="region of interest" description="Disordered" evidence="5">
    <location>
        <begin position="86"/>
        <end position="131"/>
    </location>
</feature>
<evidence type="ECO:0000259" key="8">
    <source>
        <dbReference type="PROSITE" id="PS50021"/>
    </source>
</evidence>
<evidence type="ECO:0008006" key="12">
    <source>
        <dbReference type="Google" id="ProtNLM"/>
    </source>
</evidence>
<evidence type="ECO:0000259" key="9">
    <source>
        <dbReference type="PROSITE" id="PS50105"/>
    </source>
</evidence>
<keyword evidence="1 4" id="KW-0728">SH3 domain</keyword>
<dbReference type="Gene3D" id="1.10.150.50">
    <property type="entry name" value="Transcription Factor, Ets-1"/>
    <property type="match status" value="1"/>
</dbReference>
<feature type="compositionally biased region" description="Polar residues" evidence="5">
    <location>
        <begin position="403"/>
        <end position="416"/>
    </location>
</feature>
<accession>A0A163MTZ3</accession>
<evidence type="ECO:0000256" key="2">
    <source>
        <dbReference type="ARBA" id="ARBA00022553"/>
    </source>
</evidence>
<feature type="compositionally biased region" description="Basic and acidic residues" evidence="5">
    <location>
        <begin position="956"/>
        <end position="966"/>
    </location>
</feature>
<feature type="compositionally biased region" description="Acidic residues" evidence="5">
    <location>
        <begin position="784"/>
        <end position="793"/>
    </location>
</feature>
<dbReference type="PRINTS" id="PR00452">
    <property type="entry name" value="SH3DOMAIN"/>
</dbReference>
<dbReference type="CDD" id="cd00174">
    <property type="entry name" value="SH3"/>
    <property type="match status" value="1"/>
</dbReference>
<dbReference type="PROSITE" id="PS50105">
    <property type="entry name" value="SAM_DOMAIN"/>
    <property type="match status" value="1"/>
</dbReference>
<dbReference type="SUPFAM" id="SSF47769">
    <property type="entry name" value="SAM/Pointed domain"/>
    <property type="match status" value="1"/>
</dbReference>
<dbReference type="SMART" id="SM00326">
    <property type="entry name" value="SH3"/>
    <property type="match status" value="1"/>
</dbReference>
<dbReference type="InterPro" id="IPR036028">
    <property type="entry name" value="SH3-like_dom_sf"/>
</dbReference>
<feature type="compositionally biased region" description="Low complexity" evidence="5">
    <location>
        <begin position="371"/>
        <end position="383"/>
    </location>
</feature>
<reference evidence="10" key="1">
    <citation type="submission" date="2016-04" db="EMBL/GenBank/DDBJ databases">
        <authorList>
            <person name="Evans L.H."/>
            <person name="Alamgir A."/>
            <person name="Owens N."/>
            <person name="Weber N.D."/>
            <person name="Virtaneva K."/>
            <person name="Barbian K."/>
            <person name="Babar A."/>
            <person name="Rosenke K."/>
        </authorList>
    </citation>
    <scope>NUCLEOTIDE SEQUENCE [LARGE SCALE GENOMIC DNA]</scope>
    <source>
        <strain evidence="10">CBS 101.48</strain>
    </source>
</reference>
<dbReference type="InterPro" id="IPR001715">
    <property type="entry name" value="CH_dom"/>
</dbReference>
<dbReference type="PANTHER" id="PTHR22902:SF27">
    <property type="entry name" value="PLECKSTRIN HOMOLOGY DOMAIN-CONTAINING FAMILY A MEMBER 3"/>
    <property type="match status" value="1"/>
</dbReference>
<dbReference type="Proteomes" id="UP000078561">
    <property type="component" value="Unassembled WGS sequence"/>
</dbReference>
<dbReference type="InterPro" id="IPR045188">
    <property type="entry name" value="Boi1/Boi2-like"/>
</dbReference>
<feature type="compositionally biased region" description="Low complexity" evidence="5">
    <location>
        <begin position="97"/>
        <end position="131"/>
    </location>
</feature>
<dbReference type="GO" id="GO:0005085">
    <property type="term" value="F:guanyl-nucleotide exchange factor activity"/>
    <property type="evidence" value="ECO:0007669"/>
    <property type="project" value="UniProtKB-KW"/>
</dbReference>
<dbReference type="CDD" id="cd09535">
    <property type="entry name" value="SAM_BOI-like_fungal"/>
    <property type="match status" value="1"/>
</dbReference>
<dbReference type="PROSITE" id="PS50002">
    <property type="entry name" value="SH3"/>
    <property type="match status" value="1"/>
</dbReference>
<proteinExistence type="predicted"/>
<dbReference type="SMART" id="SM00454">
    <property type="entry name" value="SAM"/>
    <property type="match status" value="1"/>
</dbReference>
<dbReference type="GO" id="GO:0005802">
    <property type="term" value="C:trans-Golgi network"/>
    <property type="evidence" value="ECO:0007669"/>
    <property type="project" value="TreeGrafter"/>
</dbReference>
<dbReference type="PROSITE" id="PS50021">
    <property type="entry name" value="CH"/>
    <property type="match status" value="1"/>
</dbReference>
<feature type="compositionally biased region" description="Basic and acidic residues" evidence="5">
    <location>
        <begin position="751"/>
        <end position="762"/>
    </location>
</feature>
<feature type="region of interest" description="Disordered" evidence="5">
    <location>
        <begin position="614"/>
        <end position="638"/>
    </location>
</feature>
<feature type="compositionally biased region" description="Polar residues" evidence="5">
    <location>
        <begin position="425"/>
        <end position="447"/>
    </location>
</feature>
<feature type="compositionally biased region" description="Low complexity" evidence="5">
    <location>
        <begin position="245"/>
        <end position="270"/>
    </location>
</feature>
<feature type="compositionally biased region" description="Polar residues" evidence="5">
    <location>
        <begin position="763"/>
        <end position="776"/>
    </location>
</feature>
<feature type="region of interest" description="Disordered" evidence="5">
    <location>
        <begin position="299"/>
        <end position="330"/>
    </location>
</feature>
<sequence>MAGLETVIGTHNFDAENGDEISFSIGEVIIVLEKDEGYQDGWWQGRNARGEIGLFPMNYTTPTQPTASPSLEDKIDSLETAVTQMHLPKDNDNALPTTSLSTTSSRHISTRPQPQYTSSSSSASSIHHSSVSSSIRAPASYQKKLSSKYVHQSVANSLQNPQLRTCLPEDWSAEQVSIWLGLMGFSDIASTFQDQEITGDILLELNVDSLKELDVTTFGKRFKIYNAIKVLSDENVTRKEAPDTSDNNSINHHPSSPVSSSAHSIMSTSSNRQLPPPHIPYTDDDLVSDYSTVIRNSVTAPLAPSNQPTATSIDRTYAPAPSSSSSPPMIAADSRRMLSLDSARPLNIPPPQPVTNVSTSRTTPTHKHPAGNDGNRGNGDFRNQMSPGHPGHDIMANTPLGATRSTNLYSATSNTHDNQHHHQLGRSSTVASAHPSQSTSNGANTRSRYNFVRNSFLTPVKPQTALPVASRASVDGIAQQFGQPSNENVLPDIEGWLHKQGDKYKTWNKRWFVLKGSNLFYFKSPKDIRMKGIINLRGYRIVMDETIYAGKFCFRAQHDRERTFFFYTDTETSMKVWVKTLIKATITRDFTAPVMSSSTVPTVSLDAARRMKPRPPSVVYGRESMGERPTSPSLYDSRPFSLTYSTQAEPIMRMSMSDETSSLYPLNNQTQESGLVRKEAPPALSPSMENRSLHHDSGFTSTGAHKPPTPHHRPSAADIFYSTEDEDLIDPHQKAPPPSLHLDTSPSSLHHNNDKHTNKDLTNHTSGNTPSRQIQHIHSHDRIDEEDGEEDQPTMDHEGASERVSWQWDSMDYVDWMNRHLDQRKLTHVTDLRTGELLVDLLEAISGKQVRRPTTTAKVGGTLTSMQMLDNIVAAFKFMGREGVVVDGRYNIKGNLSSPSTSTHLYPFTPFFLAIDIFSGNEGKILEMLRTIKDWADQLHPSTEKMASGGTFGEEEQGKLKALDEL</sequence>
<dbReference type="EMBL" id="LT554895">
    <property type="protein sequence ID" value="SAM08651.1"/>
    <property type="molecule type" value="Genomic_DNA"/>
</dbReference>
<keyword evidence="3" id="KW-0344">Guanine-nucleotide releasing factor</keyword>
<feature type="domain" description="SH3" evidence="6">
    <location>
        <begin position="2"/>
        <end position="65"/>
    </location>
</feature>
<dbReference type="OMA" id="IDQVEIW"/>
<evidence type="ECO:0000313" key="10">
    <source>
        <dbReference type="EMBL" id="SAM08651.1"/>
    </source>
</evidence>
<feature type="compositionally biased region" description="Polar residues" evidence="5">
    <location>
        <begin position="354"/>
        <end position="363"/>
    </location>
</feature>
<dbReference type="Pfam" id="PF00169">
    <property type="entry name" value="PH"/>
    <property type="match status" value="1"/>
</dbReference>
<feature type="region of interest" description="Disordered" evidence="5">
    <location>
        <begin position="237"/>
        <end position="283"/>
    </location>
</feature>
<dbReference type="GO" id="GO:0055037">
    <property type="term" value="C:recycling endosome"/>
    <property type="evidence" value="ECO:0007669"/>
    <property type="project" value="TreeGrafter"/>
</dbReference>
<feature type="region of interest" description="Disordered" evidence="5">
    <location>
        <begin position="342"/>
        <end position="447"/>
    </location>
</feature>
<dbReference type="Gene3D" id="2.30.30.40">
    <property type="entry name" value="SH3 Domains"/>
    <property type="match status" value="1"/>
</dbReference>
<feature type="domain" description="PH" evidence="7">
    <location>
        <begin position="490"/>
        <end position="586"/>
    </location>
</feature>
<dbReference type="GO" id="GO:0007032">
    <property type="term" value="P:endosome organization"/>
    <property type="evidence" value="ECO:0007669"/>
    <property type="project" value="TreeGrafter"/>
</dbReference>
<dbReference type="FunCoup" id="A0A163MTZ3">
    <property type="interactions" value="89"/>
</dbReference>
<feature type="domain" description="SAM" evidence="9">
    <location>
        <begin position="171"/>
        <end position="234"/>
    </location>
</feature>
<gene>
    <name evidence="10" type="primary">ABSGL_14314.1 scaffold 14385</name>
</gene>
<dbReference type="SUPFAM" id="SSF50044">
    <property type="entry name" value="SH3-domain"/>
    <property type="match status" value="1"/>
</dbReference>
<dbReference type="Gene3D" id="1.10.418.10">
    <property type="entry name" value="Calponin-like domain"/>
    <property type="match status" value="1"/>
</dbReference>
<evidence type="ECO:0000256" key="5">
    <source>
        <dbReference type="SAM" id="MobiDB-lite"/>
    </source>
</evidence>
<dbReference type="InterPro" id="IPR001452">
    <property type="entry name" value="SH3_domain"/>
</dbReference>
<dbReference type="PROSITE" id="PS50003">
    <property type="entry name" value="PH_DOMAIN"/>
    <property type="match status" value="1"/>
</dbReference>
<dbReference type="GO" id="GO:0001881">
    <property type="term" value="P:receptor recycling"/>
    <property type="evidence" value="ECO:0007669"/>
    <property type="project" value="TreeGrafter"/>
</dbReference>
<dbReference type="GO" id="GO:0005769">
    <property type="term" value="C:early endosome"/>
    <property type="evidence" value="ECO:0007669"/>
    <property type="project" value="TreeGrafter"/>
</dbReference>
<dbReference type="AlphaFoldDB" id="A0A163MTZ3"/>
<dbReference type="InterPro" id="IPR001660">
    <property type="entry name" value="SAM"/>
</dbReference>
<dbReference type="SMART" id="SM00233">
    <property type="entry name" value="PH"/>
    <property type="match status" value="1"/>
</dbReference>
<feature type="compositionally biased region" description="Polar residues" evidence="5">
    <location>
        <begin position="299"/>
        <end position="314"/>
    </location>
</feature>
<dbReference type="SUPFAM" id="SSF47576">
    <property type="entry name" value="Calponin-homology domain, CH-domain"/>
    <property type="match status" value="1"/>
</dbReference>
<keyword evidence="11" id="KW-1185">Reference proteome</keyword>
<keyword evidence="2" id="KW-0597">Phosphoprotein</keyword>
<dbReference type="Gene3D" id="2.30.29.30">
    <property type="entry name" value="Pleckstrin-homology domain (PH domain)/Phosphotyrosine-binding domain (PTB)"/>
    <property type="match status" value="1"/>
</dbReference>
<protein>
    <recommendedName>
        <fullName evidence="12">Polar growth protein</fullName>
    </recommendedName>
</protein>
<evidence type="ECO:0000256" key="4">
    <source>
        <dbReference type="PROSITE-ProRule" id="PRU00192"/>
    </source>
</evidence>
<dbReference type="FunFam" id="2.30.29.30:FF:000286">
    <property type="entry name" value="PH-protein kinase domain containing protein"/>
    <property type="match status" value="1"/>
</dbReference>
<evidence type="ECO:0000313" key="11">
    <source>
        <dbReference type="Proteomes" id="UP000078561"/>
    </source>
</evidence>
<dbReference type="GO" id="GO:0042147">
    <property type="term" value="P:retrograde transport, endosome to Golgi"/>
    <property type="evidence" value="ECO:0007669"/>
    <property type="project" value="TreeGrafter"/>
</dbReference>
<dbReference type="InterPro" id="IPR036872">
    <property type="entry name" value="CH_dom_sf"/>
</dbReference>
<evidence type="ECO:0000259" key="7">
    <source>
        <dbReference type="PROSITE" id="PS50003"/>
    </source>
</evidence>
<name>A0A163MTZ3_ABSGL</name>
<evidence type="ECO:0000256" key="1">
    <source>
        <dbReference type="ARBA" id="ARBA00022443"/>
    </source>
</evidence>
<dbReference type="InParanoid" id="A0A163MTZ3"/>
<dbReference type="SUPFAM" id="SSF50729">
    <property type="entry name" value="PH domain-like"/>
    <property type="match status" value="1"/>
</dbReference>